<dbReference type="Pfam" id="PF01614">
    <property type="entry name" value="IclR_C"/>
    <property type="match status" value="1"/>
</dbReference>
<proteinExistence type="predicted"/>
<dbReference type="PROSITE" id="PS51077">
    <property type="entry name" value="HTH_ICLR"/>
    <property type="match status" value="1"/>
</dbReference>
<dbReference type="InterPro" id="IPR036390">
    <property type="entry name" value="WH_DNA-bd_sf"/>
</dbReference>
<dbReference type="PROSITE" id="PS51078">
    <property type="entry name" value="ICLR_ED"/>
    <property type="match status" value="1"/>
</dbReference>
<keyword evidence="3" id="KW-0804">Transcription</keyword>
<reference evidence="6 7" key="1">
    <citation type="submission" date="2020-02" db="EMBL/GenBank/DDBJ databases">
        <authorList>
            <person name="Li X.-J."/>
            <person name="Han X.-M."/>
        </authorList>
    </citation>
    <scope>NUCLEOTIDE SEQUENCE [LARGE SCALE GENOMIC DNA]</scope>
    <source>
        <strain evidence="6 7">CCTCC AB 2017055</strain>
    </source>
</reference>
<dbReference type="AlphaFoldDB" id="A0A6L9SFD3"/>
<evidence type="ECO:0000259" key="5">
    <source>
        <dbReference type="PROSITE" id="PS51078"/>
    </source>
</evidence>
<dbReference type="InterPro" id="IPR014757">
    <property type="entry name" value="Tscrpt_reg_IclR_C"/>
</dbReference>
<dbReference type="Proteomes" id="UP000475214">
    <property type="component" value="Unassembled WGS sequence"/>
</dbReference>
<dbReference type="GO" id="GO:0003700">
    <property type="term" value="F:DNA-binding transcription factor activity"/>
    <property type="evidence" value="ECO:0007669"/>
    <property type="project" value="TreeGrafter"/>
</dbReference>
<keyword evidence="7" id="KW-1185">Reference proteome</keyword>
<evidence type="ECO:0000259" key="4">
    <source>
        <dbReference type="PROSITE" id="PS51077"/>
    </source>
</evidence>
<accession>A0A6L9SFD3</accession>
<keyword evidence="2" id="KW-0238">DNA-binding</keyword>
<dbReference type="SUPFAM" id="SSF55781">
    <property type="entry name" value="GAF domain-like"/>
    <property type="match status" value="1"/>
</dbReference>
<evidence type="ECO:0000313" key="7">
    <source>
        <dbReference type="Proteomes" id="UP000475214"/>
    </source>
</evidence>
<sequence>MERVIKMLNLLQESVQGLSLANISTSIDMAKPTAFRYLWTLESAEYVERDADGFYRLGLGFVGLQSRGLQVLHERSRPWLEKLRDETGESANLGVLQGNSIVYVETVASRRAVRMESAPGSRDPIHCTALGKAITSELPDSRVRELLEHTELEQRTSNTIASVQGFLDELGKVRDRGYGTDDKENDVDGRSVAVPIRGTHIPAALSISAPASRLTIKEMKTIAGALTDVANRLAAPSQ</sequence>
<evidence type="ECO:0000313" key="6">
    <source>
        <dbReference type="EMBL" id="NEE03926.1"/>
    </source>
</evidence>
<evidence type="ECO:0000256" key="1">
    <source>
        <dbReference type="ARBA" id="ARBA00023015"/>
    </source>
</evidence>
<dbReference type="InterPro" id="IPR029016">
    <property type="entry name" value="GAF-like_dom_sf"/>
</dbReference>
<comment type="caution">
    <text evidence="6">The sequence shown here is derived from an EMBL/GenBank/DDBJ whole genome shotgun (WGS) entry which is preliminary data.</text>
</comment>
<dbReference type="SMART" id="SM00346">
    <property type="entry name" value="HTH_ICLR"/>
    <property type="match status" value="1"/>
</dbReference>
<evidence type="ECO:0000256" key="3">
    <source>
        <dbReference type="ARBA" id="ARBA00023163"/>
    </source>
</evidence>
<dbReference type="InterPro" id="IPR050707">
    <property type="entry name" value="HTH_MetabolicPath_Reg"/>
</dbReference>
<dbReference type="Pfam" id="PF09339">
    <property type="entry name" value="HTH_IclR"/>
    <property type="match status" value="1"/>
</dbReference>
<dbReference type="SUPFAM" id="SSF46785">
    <property type="entry name" value="Winged helix' DNA-binding domain"/>
    <property type="match status" value="1"/>
</dbReference>
<name>A0A6L9SFD3_9ACTN</name>
<dbReference type="Gene3D" id="3.30.450.40">
    <property type="match status" value="1"/>
</dbReference>
<evidence type="ECO:0000256" key="2">
    <source>
        <dbReference type="ARBA" id="ARBA00023125"/>
    </source>
</evidence>
<dbReference type="GO" id="GO:0045892">
    <property type="term" value="P:negative regulation of DNA-templated transcription"/>
    <property type="evidence" value="ECO:0007669"/>
    <property type="project" value="TreeGrafter"/>
</dbReference>
<feature type="domain" description="HTH iclR-type" evidence="4">
    <location>
        <begin position="1"/>
        <end position="59"/>
    </location>
</feature>
<gene>
    <name evidence="6" type="ORF">G1H10_27535</name>
</gene>
<dbReference type="Gene3D" id="1.10.10.10">
    <property type="entry name" value="Winged helix-like DNA-binding domain superfamily/Winged helix DNA-binding domain"/>
    <property type="match status" value="1"/>
</dbReference>
<dbReference type="PANTHER" id="PTHR30136:SF35">
    <property type="entry name" value="HTH-TYPE TRANSCRIPTIONAL REGULATOR RV1719"/>
    <property type="match status" value="1"/>
</dbReference>
<dbReference type="EMBL" id="JAAGOA010000027">
    <property type="protein sequence ID" value="NEE03926.1"/>
    <property type="molecule type" value="Genomic_DNA"/>
</dbReference>
<keyword evidence="1" id="KW-0805">Transcription regulation</keyword>
<dbReference type="InterPro" id="IPR036388">
    <property type="entry name" value="WH-like_DNA-bd_sf"/>
</dbReference>
<organism evidence="6 7">
    <name type="scientific">Phytoactinopolyspora halotolerans</name>
    <dbReference type="NCBI Taxonomy" id="1981512"/>
    <lineage>
        <taxon>Bacteria</taxon>
        <taxon>Bacillati</taxon>
        <taxon>Actinomycetota</taxon>
        <taxon>Actinomycetes</taxon>
        <taxon>Jiangellales</taxon>
        <taxon>Jiangellaceae</taxon>
        <taxon>Phytoactinopolyspora</taxon>
    </lineage>
</organism>
<dbReference type="PANTHER" id="PTHR30136">
    <property type="entry name" value="HELIX-TURN-HELIX TRANSCRIPTIONAL REGULATOR, ICLR FAMILY"/>
    <property type="match status" value="1"/>
</dbReference>
<dbReference type="InterPro" id="IPR005471">
    <property type="entry name" value="Tscrpt_reg_IclR_N"/>
</dbReference>
<dbReference type="GO" id="GO:0003677">
    <property type="term" value="F:DNA binding"/>
    <property type="evidence" value="ECO:0007669"/>
    <property type="project" value="UniProtKB-KW"/>
</dbReference>
<protein>
    <submittedName>
        <fullName evidence="6">IclR family transcriptional regulator</fullName>
    </submittedName>
</protein>
<feature type="domain" description="IclR-ED" evidence="5">
    <location>
        <begin position="53"/>
        <end position="238"/>
    </location>
</feature>